<protein>
    <submittedName>
        <fullName evidence="1">Uncharacterized protein</fullName>
    </submittedName>
</protein>
<keyword evidence="2" id="KW-1185">Reference proteome</keyword>
<comment type="caution">
    <text evidence="1">The sequence shown here is derived from an EMBL/GenBank/DDBJ whole genome shotgun (WGS) entry which is preliminary data.</text>
</comment>
<sequence length="246" mass="27265">MSTQDTAALIESVNKMTDTVSGKVGEIDAKSLELERRVDDSLDALNLRLPRLLVTKNMQMMDGNDDGLPDDWGVAADVDGELIFSVVQSSQAAGRTQAVVDMLDEIERDIREVYPDFDIRSSEYYRVPFNVWRFSWSTKNTSWLAYPYSSDVGSVGSLSVSNNSYVTMGAFVRVVSGSSWGRWCNGSTIGKWRWCSFVVEPTGEFGAYTVSHPYRGTDEGVVEVALAGVCTGVVDHPSQWFSMYQS</sequence>
<gene>
    <name evidence="1" type="ORF">DFP76_105102</name>
</gene>
<organism evidence="1 2">
    <name type="scientific">Marinomonas aquiplantarum</name>
    <dbReference type="NCBI Taxonomy" id="491951"/>
    <lineage>
        <taxon>Bacteria</taxon>
        <taxon>Pseudomonadati</taxon>
        <taxon>Pseudomonadota</taxon>
        <taxon>Gammaproteobacteria</taxon>
        <taxon>Oceanospirillales</taxon>
        <taxon>Oceanospirillaceae</taxon>
        <taxon>Marinomonas</taxon>
    </lineage>
</organism>
<dbReference type="OrthoDB" id="6860581at2"/>
<name>A0A366CXS0_9GAMM</name>
<accession>A0A366CXS0</accession>
<dbReference type="RefSeq" id="WP_113874600.1">
    <property type="nucleotide sequence ID" value="NZ_QNRF01000005.1"/>
</dbReference>
<dbReference type="Proteomes" id="UP000252086">
    <property type="component" value="Unassembled WGS sequence"/>
</dbReference>
<evidence type="ECO:0000313" key="1">
    <source>
        <dbReference type="EMBL" id="RBO82637.1"/>
    </source>
</evidence>
<dbReference type="EMBL" id="QNRF01000005">
    <property type="protein sequence ID" value="RBO82637.1"/>
    <property type="molecule type" value="Genomic_DNA"/>
</dbReference>
<dbReference type="AlphaFoldDB" id="A0A366CXS0"/>
<reference evidence="1 2" key="1">
    <citation type="submission" date="2018-06" db="EMBL/GenBank/DDBJ databases">
        <title>Genomic Encyclopedia of Type Strains, Phase III (KMG-III): the genomes of soil and plant-associated and newly described type strains.</title>
        <authorList>
            <person name="Whitman W."/>
        </authorList>
    </citation>
    <scope>NUCLEOTIDE SEQUENCE [LARGE SCALE GENOMIC DNA]</scope>
    <source>
        <strain evidence="1 2">CECT 7732</strain>
    </source>
</reference>
<proteinExistence type="predicted"/>
<evidence type="ECO:0000313" key="2">
    <source>
        <dbReference type="Proteomes" id="UP000252086"/>
    </source>
</evidence>